<dbReference type="EMBL" id="BDIP01007181">
    <property type="protein sequence ID" value="GIQ91119.1"/>
    <property type="molecule type" value="Genomic_DNA"/>
</dbReference>
<dbReference type="PROSITE" id="PS00995">
    <property type="entry name" value="TCP1_3"/>
    <property type="match status" value="1"/>
</dbReference>
<dbReference type="PRINTS" id="PR00304">
    <property type="entry name" value="TCOMPLEXTCP1"/>
</dbReference>
<comment type="subcellular location">
    <subcellularLocation>
        <location evidence="1">Cytoplasm</location>
    </subcellularLocation>
</comment>
<name>A0A9K3D8W7_9EUKA</name>
<keyword evidence="6 7" id="KW-0143">Chaperone</keyword>
<keyword evidence="5 7" id="KW-0067">ATP-binding</keyword>
<dbReference type="SUPFAM" id="SSF54849">
    <property type="entry name" value="GroEL-intermediate domain like"/>
    <property type="match status" value="1"/>
</dbReference>
<dbReference type="InterPro" id="IPR027409">
    <property type="entry name" value="GroEL-like_apical_dom_sf"/>
</dbReference>
<dbReference type="InterPro" id="IPR002194">
    <property type="entry name" value="Chaperonin_TCP-1_CS"/>
</dbReference>
<dbReference type="AlphaFoldDB" id="A0A9K3D8W7"/>
<dbReference type="InterPro" id="IPR027410">
    <property type="entry name" value="TCP-1-like_intermed_sf"/>
</dbReference>
<protein>
    <submittedName>
        <fullName evidence="8">T-complex protein 1, zeta subunit</fullName>
    </submittedName>
</protein>
<reference evidence="8 9" key="1">
    <citation type="journal article" date="2018" name="PLoS ONE">
        <title>The draft genome of Kipferlia bialata reveals reductive genome evolution in fornicate parasites.</title>
        <authorList>
            <person name="Tanifuji G."/>
            <person name="Takabayashi S."/>
            <person name="Kume K."/>
            <person name="Takagi M."/>
            <person name="Nakayama T."/>
            <person name="Kamikawa R."/>
            <person name="Inagaki Y."/>
            <person name="Hashimoto T."/>
        </authorList>
    </citation>
    <scope>NUCLEOTIDE SEQUENCE [LARGE SCALE GENOMIC DNA]</scope>
    <source>
        <strain evidence="8">NY0173</strain>
    </source>
</reference>
<dbReference type="Gene3D" id="1.10.560.10">
    <property type="entry name" value="GroEL-like equatorial domain"/>
    <property type="match status" value="1"/>
</dbReference>
<evidence type="ECO:0000256" key="7">
    <source>
        <dbReference type="RuleBase" id="RU004187"/>
    </source>
</evidence>
<organism evidence="8 9">
    <name type="scientific">Kipferlia bialata</name>
    <dbReference type="NCBI Taxonomy" id="797122"/>
    <lineage>
        <taxon>Eukaryota</taxon>
        <taxon>Metamonada</taxon>
        <taxon>Carpediemonas-like organisms</taxon>
        <taxon>Kipferlia</taxon>
    </lineage>
</organism>
<evidence type="ECO:0000256" key="1">
    <source>
        <dbReference type="ARBA" id="ARBA00004496"/>
    </source>
</evidence>
<evidence type="ECO:0000256" key="5">
    <source>
        <dbReference type="ARBA" id="ARBA00022840"/>
    </source>
</evidence>
<dbReference type="GO" id="GO:0051082">
    <property type="term" value="F:unfolded protein binding"/>
    <property type="evidence" value="ECO:0007669"/>
    <property type="project" value="InterPro"/>
</dbReference>
<dbReference type="GO" id="GO:0005524">
    <property type="term" value="F:ATP binding"/>
    <property type="evidence" value="ECO:0007669"/>
    <property type="project" value="UniProtKB-KW"/>
</dbReference>
<dbReference type="FunFam" id="1.10.560.10:FF:000058">
    <property type="entry name" value="T-complex protein 1 subunit zeta"/>
    <property type="match status" value="1"/>
</dbReference>
<gene>
    <name evidence="8" type="ORF">KIPB_014220</name>
</gene>
<evidence type="ECO:0000313" key="8">
    <source>
        <dbReference type="EMBL" id="GIQ91119.1"/>
    </source>
</evidence>
<evidence type="ECO:0000256" key="3">
    <source>
        <dbReference type="ARBA" id="ARBA00022490"/>
    </source>
</evidence>
<dbReference type="GO" id="GO:0016887">
    <property type="term" value="F:ATP hydrolysis activity"/>
    <property type="evidence" value="ECO:0007669"/>
    <property type="project" value="InterPro"/>
</dbReference>
<feature type="non-terminal residue" evidence="8">
    <location>
        <position position="1"/>
    </location>
</feature>
<evidence type="ECO:0000256" key="6">
    <source>
        <dbReference type="ARBA" id="ARBA00023186"/>
    </source>
</evidence>
<dbReference type="InterPro" id="IPR017998">
    <property type="entry name" value="Chaperone_TCP-1"/>
</dbReference>
<keyword evidence="3" id="KW-0963">Cytoplasm</keyword>
<keyword evidence="9" id="KW-1185">Reference proteome</keyword>
<dbReference type="PANTHER" id="PTHR11353">
    <property type="entry name" value="CHAPERONIN"/>
    <property type="match status" value="1"/>
</dbReference>
<sequence>ASSSEMSALHALNPQAEHLRRGAALSMNIQAAESIMELLRTNFGPAGTLKLLISGAGDLRLTKDGSVLLHEMPIGIPTAALIARTATAQDDTTGDGTTACILLIGQILKQARRFLGEGVHPRVLVDGLEKAKIRAIEFLNEYSVEDRSDEALTKMAFSALNTKVHKEMAEQLAQIVVDSLKCIVKPDPETGLCIKGETDLHMVEVMAMQHRTAMDTRLIRGLVMDHGTHHPAMPTDLRNVHICVLRDSLEFDNTTVNSGTFYKTTQDRQAFADAERAVVENKVRKVLALKEKVCANGEGFLLVNYEGIEPNAYQLLANEGVMALRRCKLRNLKRLMKATGASPVYSVDDLTPECLGKAGHVWI</sequence>
<comment type="caution">
    <text evidence="8">The sequence shown here is derived from an EMBL/GenBank/DDBJ whole genome shotgun (WGS) entry which is preliminary data.</text>
</comment>
<dbReference type="Proteomes" id="UP000265618">
    <property type="component" value="Unassembled WGS sequence"/>
</dbReference>
<proteinExistence type="inferred from homology"/>
<dbReference type="Gene3D" id="3.30.260.10">
    <property type="entry name" value="TCP-1-like chaperonin intermediate domain"/>
    <property type="match status" value="1"/>
</dbReference>
<dbReference type="GO" id="GO:0005737">
    <property type="term" value="C:cytoplasm"/>
    <property type="evidence" value="ECO:0007669"/>
    <property type="project" value="UniProtKB-SubCell"/>
</dbReference>
<evidence type="ECO:0000256" key="2">
    <source>
        <dbReference type="ARBA" id="ARBA00008020"/>
    </source>
</evidence>
<feature type="non-terminal residue" evidence="8">
    <location>
        <position position="363"/>
    </location>
</feature>
<accession>A0A9K3D8W7</accession>
<comment type="similarity">
    <text evidence="2 7">Belongs to the TCP-1 chaperonin family.</text>
</comment>
<dbReference type="InterPro" id="IPR027413">
    <property type="entry name" value="GROEL-like_equatorial_sf"/>
</dbReference>
<dbReference type="OrthoDB" id="10052040at2759"/>
<dbReference type="SUPFAM" id="SSF48592">
    <property type="entry name" value="GroEL equatorial domain-like"/>
    <property type="match status" value="1"/>
</dbReference>
<keyword evidence="4 7" id="KW-0547">Nucleotide-binding</keyword>
<dbReference type="SUPFAM" id="SSF52029">
    <property type="entry name" value="GroEL apical domain-like"/>
    <property type="match status" value="1"/>
</dbReference>
<dbReference type="GO" id="GO:0140662">
    <property type="term" value="F:ATP-dependent protein folding chaperone"/>
    <property type="evidence" value="ECO:0007669"/>
    <property type="project" value="InterPro"/>
</dbReference>
<dbReference type="Pfam" id="PF00118">
    <property type="entry name" value="Cpn60_TCP1"/>
    <property type="match status" value="1"/>
</dbReference>
<dbReference type="Gene3D" id="3.50.7.10">
    <property type="entry name" value="GroEL"/>
    <property type="match status" value="1"/>
</dbReference>
<dbReference type="PROSITE" id="PS00750">
    <property type="entry name" value="TCP1_1"/>
    <property type="match status" value="1"/>
</dbReference>
<evidence type="ECO:0000256" key="4">
    <source>
        <dbReference type="ARBA" id="ARBA00022741"/>
    </source>
</evidence>
<dbReference type="InterPro" id="IPR002423">
    <property type="entry name" value="Cpn60/GroEL/TCP-1"/>
</dbReference>
<evidence type="ECO:0000313" key="9">
    <source>
        <dbReference type="Proteomes" id="UP000265618"/>
    </source>
</evidence>